<sequence>MKQEDQSSTSKSADRSARRKRGFERASGVLEARVRKAAEQRGFSESRLLTRWEDIVGSELARMARPVRVSFAKGGFGATLTLLTTGSFAPMVQSEIVKIRDKVNAVYGYNAISRIHITQTAPRGFAEARAAFDPKAGEQAPKEPDVQMLNRAMATVPKVENEALQSALTKLAESFYTRHGFDPKDNT</sequence>
<dbReference type="EMBL" id="BAABDF010000003">
    <property type="protein sequence ID" value="GAA3857311.1"/>
    <property type="molecule type" value="Genomic_DNA"/>
</dbReference>
<dbReference type="InterPro" id="IPR010593">
    <property type="entry name" value="DUF1159"/>
</dbReference>
<dbReference type="InterPro" id="IPR007922">
    <property type="entry name" value="DciA-like"/>
</dbReference>
<name>A0ABP7JXD6_9RHOB</name>
<dbReference type="PIRSF" id="PIRSF032064">
    <property type="entry name" value="UCP032064"/>
    <property type="match status" value="1"/>
</dbReference>
<keyword evidence="3" id="KW-1185">Reference proteome</keyword>
<dbReference type="RefSeq" id="WP_344843097.1">
    <property type="nucleotide sequence ID" value="NZ_BAABDF010000003.1"/>
</dbReference>
<dbReference type="Pfam" id="PF05258">
    <property type="entry name" value="DciA"/>
    <property type="match status" value="1"/>
</dbReference>
<evidence type="ECO:0000313" key="2">
    <source>
        <dbReference type="EMBL" id="GAA3857311.1"/>
    </source>
</evidence>
<feature type="region of interest" description="Disordered" evidence="1">
    <location>
        <begin position="1"/>
        <end position="24"/>
    </location>
</feature>
<organism evidence="2 3">
    <name type="scientific">Celeribacter arenosi</name>
    <dbReference type="NCBI Taxonomy" id="792649"/>
    <lineage>
        <taxon>Bacteria</taxon>
        <taxon>Pseudomonadati</taxon>
        <taxon>Pseudomonadota</taxon>
        <taxon>Alphaproteobacteria</taxon>
        <taxon>Rhodobacterales</taxon>
        <taxon>Roseobacteraceae</taxon>
        <taxon>Celeribacter</taxon>
    </lineage>
</organism>
<protein>
    <submittedName>
        <fullName evidence="2">DUF721 domain-containing protein</fullName>
    </submittedName>
</protein>
<reference evidence="3" key="1">
    <citation type="journal article" date="2019" name="Int. J. Syst. Evol. Microbiol.">
        <title>The Global Catalogue of Microorganisms (GCM) 10K type strain sequencing project: providing services to taxonomists for standard genome sequencing and annotation.</title>
        <authorList>
            <consortium name="The Broad Institute Genomics Platform"/>
            <consortium name="The Broad Institute Genome Sequencing Center for Infectious Disease"/>
            <person name="Wu L."/>
            <person name="Ma J."/>
        </authorList>
    </citation>
    <scope>NUCLEOTIDE SEQUENCE [LARGE SCALE GENOMIC DNA]</scope>
    <source>
        <strain evidence="3">JCM 17190</strain>
    </source>
</reference>
<comment type="caution">
    <text evidence="2">The sequence shown here is derived from an EMBL/GenBank/DDBJ whole genome shotgun (WGS) entry which is preliminary data.</text>
</comment>
<accession>A0ABP7JXD6</accession>
<evidence type="ECO:0000313" key="3">
    <source>
        <dbReference type="Proteomes" id="UP001399917"/>
    </source>
</evidence>
<dbReference type="Proteomes" id="UP001399917">
    <property type="component" value="Unassembled WGS sequence"/>
</dbReference>
<gene>
    <name evidence="2" type="ORF">GCM10022404_05240</name>
</gene>
<proteinExistence type="predicted"/>
<evidence type="ECO:0000256" key="1">
    <source>
        <dbReference type="SAM" id="MobiDB-lite"/>
    </source>
</evidence>